<feature type="compositionally biased region" description="Low complexity" evidence="1">
    <location>
        <begin position="23"/>
        <end position="36"/>
    </location>
</feature>
<gene>
    <name evidence="2" type="ORF">KHLLAP_LOCUS10424</name>
</gene>
<comment type="caution">
    <text evidence="2">The sequence shown here is derived from an EMBL/GenBank/DDBJ whole genome shotgun (WGS) entry which is preliminary data.</text>
</comment>
<feature type="region of interest" description="Disordered" evidence="1">
    <location>
        <begin position="82"/>
        <end position="107"/>
    </location>
</feature>
<name>A0AAI8VRT8_9PEZI</name>
<dbReference type="EMBL" id="CAUWAG010000013">
    <property type="protein sequence ID" value="CAJ2509956.1"/>
    <property type="molecule type" value="Genomic_DNA"/>
</dbReference>
<feature type="compositionally biased region" description="Polar residues" evidence="1">
    <location>
        <begin position="48"/>
        <end position="58"/>
    </location>
</feature>
<accession>A0AAI8VRT8</accession>
<feature type="compositionally biased region" description="Polar residues" evidence="1">
    <location>
        <begin position="181"/>
        <end position="201"/>
    </location>
</feature>
<feature type="region of interest" description="Disordered" evidence="1">
    <location>
        <begin position="124"/>
        <end position="264"/>
    </location>
</feature>
<sequence length="305" mass="33102">MASQTPQKSMSSRLLTMKFMQRAAASPSSNPTTPTSDEQSSKRRKVSHNSTVQQDVESLVNQKAIQAAIAEDERKREEALLKHATESGDGRWVLNVPENATGSRPTIQAPLNVVQVGYAQIDSANASGHDTESTDVSQNNVQAFRRTQAPKVSRPDSDDSSSDSGSDSDSDASSSEEASGRQSYGKSPQTPAAAIRNSTSRKPFLDKRSAERAKGLQFAEKRRKKEVKLNTLSSLSSRGGSGSISSGGNSTRPPIAKAARNGKGTEAHVNHFSPFDHRLVDAWWQTHLMVNPTLDDFSENHRLRS</sequence>
<protein>
    <submittedName>
        <fullName evidence="2">Uu.00g058560.m01.CDS01</fullName>
    </submittedName>
</protein>
<feature type="region of interest" description="Disordered" evidence="1">
    <location>
        <begin position="1"/>
        <end position="58"/>
    </location>
</feature>
<reference evidence="2" key="1">
    <citation type="submission" date="2023-10" db="EMBL/GenBank/DDBJ databases">
        <authorList>
            <person name="Hackl T."/>
        </authorList>
    </citation>
    <scope>NUCLEOTIDE SEQUENCE</scope>
</reference>
<evidence type="ECO:0000313" key="3">
    <source>
        <dbReference type="Proteomes" id="UP001295740"/>
    </source>
</evidence>
<feature type="compositionally biased region" description="Low complexity" evidence="1">
    <location>
        <begin position="233"/>
        <end position="250"/>
    </location>
</feature>
<proteinExistence type="predicted"/>
<dbReference type="AlphaFoldDB" id="A0AAI8VRT8"/>
<organism evidence="2 3">
    <name type="scientific">Anthostomella pinea</name>
    <dbReference type="NCBI Taxonomy" id="933095"/>
    <lineage>
        <taxon>Eukaryota</taxon>
        <taxon>Fungi</taxon>
        <taxon>Dikarya</taxon>
        <taxon>Ascomycota</taxon>
        <taxon>Pezizomycotina</taxon>
        <taxon>Sordariomycetes</taxon>
        <taxon>Xylariomycetidae</taxon>
        <taxon>Xylariales</taxon>
        <taxon>Xylariaceae</taxon>
        <taxon>Anthostomella</taxon>
    </lineage>
</organism>
<evidence type="ECO:0000256" key="1">
    <source>
        <dbReference type="SAM" id="MobiDB-lite"/>
    </source>
</evidence>
<keyword evidence="3" id="KW-1185">Reference proteome</keyword>
<evidence type="ECO:0000313" key="2">
    <source>
        <dbReference type="EMBL" id="CAJ2509956.1"/>
    </source>
</evidence>
<feature type="compositionally biased region" description="Basic and acidic residues" evidence="1">
    <location>
        <begin position="203"/>
        <end position="214"/>
    </location>
</feature>
<feature type="compositionally biased region" description="Polar residues" evidence="1">
    <location>
        <begin position="1"/>
        <end position="14"/>
    </location>
</feature>
<dbReference type="Proteomes" id="UP001295740">
    <property type="component" value="Unassembled WGS sequence"/>
</dbReference>
<feature type="compositionally biased region" description="Acidic residues" evidence="1">
    <location>
        <begin position="158"/>
        <end position="170"/>
    </location>
</feature>
<feature type="compositionally biased region" description="Polar residues" evidence="1">
    <location>
        <begin position="124"/>
        <end position="142"/>
    </location>
</feature>